<name>A0A2L2TA09_9HYPO</name>
<feature type="signal peptide" evidence="1">
    <location>
        <begin position="1"/>
        <end position="17"/>
    </location>
</feature>
<reference evidence="3" key="1">
    <citation type="submission" date="2014-10" db="EMBL/GenBank/DDBJ databases">
        <authorList>
            <person name="King R."/>
        </authorList>
    </citation>
    <scope>NUCLEOTIDE SEQUENCE [LARGE SCALE GENOMIC DNA]</scope>
    <source>
        <strain evidence="3">A3/5</strain>
    </source>
</reference>
<dbReference type="EMBL" id="LN649232">
    <property type="protein sequence ID" value="CEI41802.1"/>
    <property type="molecule type" value="Genomic_DNA"/>
</dbReference>
<keyword evidence="3" id="KW-1185">Reference proteome</keyword>
<proteinExistence type="predicted"/>
<protein>
    <recommendedName>
        <fullName evidence="4">Ecp2 effector protein domain-containing protein</fullName>
    </recommendedName>
</protein>
<evidence type="ECO:0008006" key="4">
    <source>
        <dbReference type="Google" id="ProtNLM"/>
    </source>
</evidence>
<accession>A0A2L2TA09</accession>
<feature type="chain" id="PRO_5014908370" description="Ecp2 effector protein domain-containing protein" evidence="1">
    <location>
        <begin position="18"/>
        <end position="145"/>
    </location>
</feature>
<evidence type="ECO:0000256" key="1">
    <source>
        <dbReference type="SAM" id="SignalP"/>
    </source>
</evidence>
<dbReference type="Proteomes" id="UP000245910">
    <property type="component" value="Chromosome IIII"/>
</dbReference>
<organism evidence="2 3">
    <name type="scientific">Fusarium venenatum</name>
    <dbReference type="NCBI Taxonomy" id="56646"/>
    <lineage>
        <taxon>Eukaryota</taxon>
        <taxon>Fungi</taxon>
        <taxon>Dikarya</taxon>
        <taxon>Ascomycota</taxon>
        <taxon>Pezizomycotina</taxon>
        <taxon>Sordariomycetes</taxon>
        <taxon>Hypocreomycetidae</taxon>
        <taxon>Hypocreales</taxon>
        <taxon>Nectriaceae</taxon>
        <taxon>Fusarium</taxon>
    </lineage>
</organism>
<keyword evidence="1" id="KW-0732">Signal</keyword>
<sequence length="145" mass="15896">MKYASFLAALAATSAAAMPNSLHKRECHGSGETWGAEKFKAIQTVQELCDGQINGPFNTNGQYIRRCVNLSSNKKMDLFVRYDEGQFDGVTRYIDKEDCVGYLQREINGCEHGGRTTYERTVTPGKVTVSSADSVRADPNSGNCA</sequence>
<evidence type="ECO:0000313" key="3">
    <source>
        <dbReference type="Proteomes" id="UP000245910"/>
    </source>
</evidence>
<dbReference type="AlphaFoldDB" id="A0A2L2TA09"/>
<evidence type="ECO:0000313" key="2">
    <source>
        <dbReference type="EMBL" id="CEI41802.1"/>
    </source>
</evidence>